<reference evidence="1 2" key="1">
    <citation type="submission" date="2016-10" db="EMBL/GenBank/DDBJ databases">
        <authorList>
            <person name="de Groot N.N."/>
        </authorList>
    </citation>
    <scope>NUCLEOTIDE SEQUENCE [LARGE SCALE GENOMIC DNA]</scope>
    <source>
        <strain evidence="1 2">MT12</strain>
    </source>
</reference>
<protein>
    <submittedName>
        <fullName evidence="1">Uncharacterized protein</fullName>
    </submittedName>
</protein>
<sequence length="73" mass="8367">MLIIAWRFWAGVLLASTTPQKCSNEKGRSKHLKRSFTGCCAETIDPYRARSLAGKPLRKLTQRFSNAYICRFD</sequence>
<name>A0A1H4Y2X8_9BRAD</name>
<gene>
    <name evidence="1" type="ORF">SAMN05444164_3763</name>
</gene>
<dbReference type="Proteomes" id="UP000198992">
    <property type="component" value="Unassembled WGS sequence"/>
</dbReference>
<dbReference type="EMBL" id="FNTH01000001">
    <property type="protein sequence ID" value="SED12249.1"/>
    <property type="molecule type" value="Genomic_DNA"/>
</dbReference>
<dbReference type="AlphaFoldDB" id="A0A1H4Y2X8"/>
<organism evidence="1 2">
    <name type="scientific">Bradyrhizobium erythrophlei</name>
    <dbReference type="NCBI Taxonomy" id="1437360"/>
    <lineage>
        <taxon>Bacteria</taxon>
        <taxon>Pseudomonadati</taxon>
        <taxon>Pseudomonadota</taxon>
        <taxon>Alphaproteobacteria</taxon>
        <taxon>Hyphomicrobiales</taxon>
        <taxon>Nitrobacteraceae</taxon>
        <taxon>Bradyrhizobium</taxon>
    </lineage>
</organism>
<evidence type="ECO:0000313" key="2">
    <source>
        <dbReference type="Proteomes" id="UP000198992"/>
    </source>
</evidence>
<accession>A0A1H4Y2X8</accession>
<proteinExistence type="predicted"/>
<evidence type="ECO:0000313" key="1">
    <source>
        <dbReference type="EMBL" id="SED12249.1"/>
    </source>
</evidence>